<evidence type="ECO:0000256" key="5">
    <source>
        <dbReference type="ARBA" id="ARBA00023136"/>
    </source>
</evidence>
<accession>D3Q3C8</accession>
<name>D3Q3C8_STANL</name>
<keyword evidence="3 6" id="KW-0812">Transmembrane</keyword>
<dbReference type="PROSITE" id="PS50850">
    <property type="entry name" value="MFS"/>
    <property type="match status" value="1"/>
</dbReference>
<feature type="transmembrane region" description="Helical" evidence="6">
    <location>
        <begin position="313"/>
        <end position="336"/>
    </location>
</feature>
<feature type="transmembrane region" description="Helical" evidence="6">
    <location>
        <begin position="259"/>
        <end position="277"/>
    </location>
</feature>
<dbReference type="PANTHER" id="PTHR43385">
    <property type="entry name" value="RIBOFLAVIN TRANSPORTER RIBJ"/>
    <property type="match status" value="1"/>
</dbReference>
<keyword evidence="4 6" id="KW-1133">Transmembrane helix</keyword>
<feature type="transmembrane region" description="Helical" evidence="6">
    <location>
        <begin position="378"/>
        <end position="400"/>
    </location>
</feature>
<dbReference type="RefSeq" id="WP_013017540.1">
    <property type="nucleotide sequence ID" value="NC_013947.1"/>
</dbReference>
<feature type="transmembrane region" description="Helical" evidence="6">
    <location>
        <begin position="54"/>
        <end position="77"/>
    </location>
</feature>
<dbReference type="HOGENOM" id="CLU_001265_59_0_11"/>
<dbReference type="InterPro" id="IPR011701">
    <property type="entry name" value="MFS"/>
</dbReference>
<evidence type="ECO:0000259" key="7">
    <source>
        <dbReference type="PROSITE" id="PS50850"/>
    </source>
</evidence>
<feature type="transmembrane region" description="Helical" evidence="6">
    <location>
        <begin position="89"/>
        <end position="108"/>
    </location>
</feature>
<dbReference type="InterPro" id="IPR052983">
    <property type="entry name" value="MFS_Riboflavin_Transporter"/>
</dbReference>
<dbReference type="OrthoDB" id="7200137at2"/>
<dbReference type="Proteomes" id="UP000000844">
    <property type="component" value="Chromosome"/>
</dbReference>
<dbReference type="GO" id="GO:0005886">
    <property type="term" value="C:plasma membrane"/>
    <property type="evidence" value="ECO:0007669"/>
    <property type="project" value="UniProtKB-SubCell"/>
</dbReference>
<dbReference type="Pfam" id="PF07690">
    <property type="entry name" value="MFS_1"/>
    <property type="match status" value="1"/>
</dbReference>
<feature type="transmembrane region" description="Helical" evidence="6">
    <location>
        <begin position="147"/>
        <end position="170"/>
    </location>
</feature>
<organism evidence="8 9">
    <name type="scientific">Stackebrandtia nassauensis (strain DSM 44728 / CIP 108903 / NRRL B-16338 / NBRC 102104 / LLR-40K-21)</name>
    <dbReference type="NCBI Taxonomy" id="446470"/>
    <lineage>
        <taxon>Bacteria</taxon>
        <taxon>Bacillati</taxon>
        <taxon>Actinomycetota</taxon>
        <taxon>Actinomycetes</taxon>
        <taxon>Glycomycetales</taxon>
        <taxon>Glycomycetaceae</taxon>
        <taxon>Stackebrandtia</taxon>
    </lineage>
</organism>
<gene>
    <name evidence="8" type="ordered locus">Snas_2280</name>
</gene>
<dbReference type="SUPFAM" id="SSF103473">
    <property type="entry name" value="MFS general substrate transporter"/>
    <property type="match status" value="1"/>
</dbReference>
<proteinExistence type="predicted"/>
<evidence type="ECO:0000313" key="9">
    <source>
        <dbReference type="Proteomes" id="UP000000844"/>
    </source>
</evidence>
<evidence type="ECO:0000256" key="6">
    <source>
        <dbReference type="SAM" id="Phobius"/>
    </source>
</evidence>
<evidence type="ECO:0000313" key="8">
    <source>
        <dbReference type="EMBL" id="ADD41969.1"/>
    </source>
</evidence>
<dbReference type="PANTHER" id="PTHR43385:SF1">
    <property type="entry name" value="RIBOFLAVIN TRANSPORTER RIBJ"/>
    <property type="match status" value="1"/>
</dbReference>
<evidence type="ECO:0000256" key="2">
    <source>
        <dbReference type="ARBA" id="ARBA00022448"/>
    </source>
</evidence>
<feature type="transmembrane region" description="Helical" evidence="6">
    <location>
        <begin position="176"/>
        <end position="195"/>
    </location>
</feature>
<feature type="transmembrane region" description="Helical" evidence="6">
    <location>
        <begin position="225"/>
        <end position="247"/>
    </location>
</feature>
<sequence>MSATETSAAVPTAQAIAGRRRGLVALCVTEITSWGILYYAFPVLLVAITADTGWSTTVVMGAFSVGLGVSALAGIPVGRLLDRYGPRPVMTVGSVVGVVAIAGIALAPNPWWFTAAWAVSGLAQACVFYKPAFAAITGWYGPDRVKALTTVTLVAGLSSTVFAPVAAFLVDRVDWRTTYLILGAFLAVVTIPVHARFLKVPWNPQHDQPGSRTTGNRAIMRSPAFLTLVLVMTTATFALFAATVNLVPMLTDRGASTSFAAWTLGLCGAGQLLGRIGYARLTARTSIRFRTVAVLVAAAVTIVLTAVTAHQAAALIAAAIAFGATRGIFTLLEATAVSDRWGTRNFGVLYGAYSAPSTIAMAAAPWAGALLVNALGGYQALFIAMAVLAAAAGVAATATIPRQAS</sequence>
<keyword evidence="2" id="KW-0813">Transport</keyword>
<feature type="domain" description="Major facilitator superfamily (MFS) profile" evidence="7">
    <location>
        <begin position="6"/>
        <end position="404"/>
    </location>
</feature>
<evidence type="ECO:0000256" key="4">
    <source>
        <dbReference type="ARBA" id="ARBA00022989"/>
    </source>
</evidence>
<feature type="transmembrane region" description="Helical" evidence="6">
    <location>
        <begin position="114"/>
        <end position="140"/>
    </location>
</feature>
<dbReference type="GO" id="GO:0022857">
    <property type="term" value="F:transmembrane transporter activity"/>
    <property type="evidence" value="ECO:0007669"/>
    <property type="project" value="InterPro"/>
</dbReference>
<dbReference type="eggNOG" id="COG2814">
    <property type="taxonomic scope" value="Bacteria"/>
</dbReference>
<feature type="transmembrane region" description="Helical" evidence="6">
    <location>
        <begin position="289"/>
        <end position="307"/>
    </location>
</feature>
<dbReference type="CDD" id="cd17355">
    <property type="entry name" value="MFS_YcxA_like"/>
    <property type="match status" value="1"/>
</dbReference>
<dbReference type="InterPro" id="IPR020846">
    <property type="entry name" value="MFS_dom"/>
</dbReference>
<dbReference type="Gene3D" id="1.20.1250.20">
    <property type="entry name" value="MFS general substrate transporter like domains"/>
    <property type="match status" value="1"/>
</dbReference>
<feature type="transmembrane region" description="Helical" evidence="6">
    <location>
        <begin position="348"/>
        <end position="372"/>
    </location>
</feature>
<dbReference type="InterPro" id="IPR036259">
    <property type="entry name" value="MFS_trans_sf"/>
</dbReference>
<evidence type="ECO:0000256" key="3">
    <source>
        <dbReference type="ARBA" id="ARBA00022692"/>
    </source>
</evidence>
<reference evidence="8 9" key="1">
    <citation type="journal article" date="2009" name="Stand. Genomic Sci.">
        <title>Complete genome sequence of Stackebrandtia nassauensis type strain (LLR-40K-21).</title>
        <authorList>
            <person name="Munk C."/>
            <person name="Lapidus A."/>
            <person name="Copeland A."/>
            <person name="Jando M."/>
            <person name="Mayilraj S."/>
            <person name="Glavina Del Rio T."/>
            <person name="Nolan M."/>
            <person name="Chen F."/>
            <person name="Lucas S."/>
            <person name="Tice H."/>
            <person name="Cheng J.F."/>
            <person name="Han C."/>
            <person name="Detter J.C."/>
            <person name="Bruce D."/>
            <person name="Goodwin L."/>
            <person name="Chain P."/>
            <person name="Pitluck S."/>
            <person name="Goker M."/>
            <person name="Ovchinikova G."/>
            <person name="Pati A."/>
            <person name="Ivanova N."/>
            <person name="Mavromatis K."/>
            <person name="Chen A."/>
            <person name="Palaniappan K."/>
            <person name="Land M."/>
            <person name="Hauser L."/>
            <person name="Chang Y.J."/>
            <person name="Jeffries C.D."/>
            <person name="Bristow J."/>
            <person name="Eisen J.A."/>
            <person name="Markowitz V."/>
            <person name="Hugenholtz P."/>
            <person name="Kyrpides N.C."/>
            <person name="Klenk H.P."/>
        </authorList>
    </citation>
    <scope>NUCLEOTIDE SEQUENCE [LARGE SCALE GENOMIC DNA]</scope>
    <source>
        <strain evidence="9">DSM 44728 / CIP 108903 / NRRL B-16338 / NBRC 102104 / LLR-40K-21</strain>
    </source>
</reference>
<comment type="subcellular location">
    <subcellularLocation>
        <location evidence="1">Cell membrane</location>
        <topology evidence="1">Multi-pass membrane protein</topology>
    </subcellularLocation>
</comment>
<dbReference type="STRING" id="446470.Snas_2280"/>
<dbReference type="AlphaFoldDB" id="D3Q3C8"/>
<keyword evidence="9" id="KW-1185">Reference proteome</keyword>
<evidence type="ECO:0000256" key="1">
    <source>
        <dbReference type="ARBA" id="ARBA00004651"/>
    </source>
</evidence>
<keyword evidence="5 6" id="KW-0472">Membrane</keyword>
<dbReference type="EMBL" id="CP001778">
    <property type="protein sequence ID" value="ADD41969.1"/>
    <property type="molecule type" value="Genomic_DNA"/>
</dbReference>
<dbReference type="KEGG" id="sna:Snas_2280"/>
<feature type="transmembrane region" description="Helical" evidence="6">
    <location>
        <begin position="23"/>
        <end position="48"/>
    </location>
</feature>
<protein>
    <submittedName>
        <fullName evidence="8">Major facilitator superfamily MFS_1</fullName>
    </submittedName>
</protein>